<evidence type="ECO:0000313" key="5">
    <source>
        <dbReference type="Proteomes" id="UP000238479"/>
    </source>
</evidence>
<dbReference type="Gramene" id="PRQ24876">
    <property type="protein sequence ID" value="PRQ24876"/>
    <property type="gene ID" value="RchiOBHm_Chr6g0277301"/>
</dbReference>
<name>A0A2P6PSJ4_ROSCH</name>
<comment type="caution">
    <text evidence="4">The sequence shown here is derived from an EMBL/GenBank/DDBJ whole genome shotgun (WGS) entry which is preliminary data.</text>
</comment>
<keyword evidence="3" id="KW-0687">Ribonucleoprotein</keyword>
<evidence type="ECO:0000256" key="3">
    <source>
        <dbReference type="ARBA" id="ARBA00023274"/>
    </source>
</evidence>
<evidence type="ECO:0000256" key="2">
    <source>
        <dbReference type="ARBA" id="ARBA00022980"/>
    </source>
</evidence>
<evidence type="ECO:0000313" key="4">
    <source>
        <dbReference type="EMBL" id="PRQ24876.1"/>
    </source>
</evidence>
<sequence length="62" mass="7052">MATLEEILTRRLVAAAIHLPRPASPDTHRRCPALGQSRLNLMAFCKDFNAQRRSTNPILPWQ</sequence>
<organism evidence="4 5">
    <name type="scientific">Rosa chinensis</name>
    <name type="common">China rose</name>
    <dbReference type="NCBI Taxonomy" id="74649"/>
    <lineage>
        <taxon>Eukaryota</taxon>
        <taxon>Viridiplantae</taxon>
        <taxon>Streptophyta</taxon>
        <taxon>Embryophyta</taxon>
        <taxon>Tracheophyta</taxon>
        <taxon>Spermatophyta</taxon>
        <taxon>Magnoliopsida</taxon>
        <taxon>eudicotyledons</taxon>
        <taxon>Gunneridae</taxon>
        <taxon>Pentapetalae</taxon>
        <taxon>rosids</taxon>
        <taxon>fabids</taxon>
        <taxon>Rosales</taxon>
        <taxon>Rosaceae</taxon>
        <taxon>Rosoideae</taxon>
        <taxon>Rosoideae incertae sedis</taxon>
        <taxon>Rosa</taxon>
    </lineage>
</organism>
<accession>A0A2P6PSJ4</accession>
<dbReference type="GO" id="GO:0005840">
    <property type="term" value="C:ribosome"/>
    <property type="evidence" value="ECO:0007669"/>
    <property type="project" value="UniProtKB-KW"/>
</dbReference>
<dbReference type="STRING" id="74649.A0A2P6PSJ4"/>
<dbReference type="EMBL" id="PDCK01000044">
    <property type="protein sequence ID" value="PRQ24876.1"/>
    <property type="molecule type" value="Genomic_DNA"/>
</dbReference>
<dbReference type="AlphaFoldDB" id="A0A2P6PSJ4"/>
<protein>
    <submittedName>
        <fullName evidence="4">Putative ribosomal protein L11</fullName>
    </submittedName>
</protein>
<dbReference type="Proteomes" id="UP000238479">
    <property type="component" value="Chromosome 6"/>
</dbReference>
<dbReference type="Gene3D" id="3.30.1550.10">
    <property type="entry name" value="Ribosomal protein L11/L12, N-terminal domain"/>
    <property type="match status" value="1"/>
</dbReference>
<dbReference type="SUPFAM" id="SSF54747">
    <property type="entry name" value="Ribosomal L11/L12e N-terminal domain"/>
    <property type="match status" value="1"/>
</dbReference>
<keyword evidence="5" id="KW-1185">Reference proteome</keyword>
<dbReference type="InterPro" id="IPR036796">
    <property type="entry name" value="Ribosomal_uL11_N_sf"/>
</dbReference>
<evidence type="ECO:0000256" key="1">
    <source>
        <dbReference type="ARBA" id="ARBA00010537"/>
    </source>
</evidence>
<reference evidence="4 5" key="1">
    <citation type="journal article" date="2018" name="Nat. Genet.">
        <title>The Rosa genome provides new insights in the design of modern roses.</title>
        <authorList>
            <person name="Bendahmane M."/>
        </authorList>
    </citation>
    <scope>NUCLEOTIDE SEQUENCE [LARGE SCALE GENOMIC DNA]</scope>
    <source>
        <strain evidence="5">cv. Old Blush</strain>
    </source>
</reference>
<dbReference type="GO" id="GO:1990904">
    <property type="term" value="C:ribonucleoprotein complex"/>
    <property type="evidence" value="ECO:0007669"/>
    <property type="project" value="UniProtKB-KW"/>
</dbReference>
<keyword evidence="2 4" id="KW-0689">Ribosomal protein</keyword>
<comment type="similarity">
    <text evidence="1">Belongs to the universal ribosomal protein uL11 family.</text>
</comment>
<proteinExistence type="inferred from homology"/>
<gene>
    <name evidence="4" type="ORF">RchiOBHm_Chr6g0277301</name>
</gene>